<evidence type="ECO:0000313" key="1">
    <source>
        <dbReference type="EMBL" id="KIM35129.1"/>
    </source>
</evidence>
<dbReference type="HOGENOM" id="CLU_863453_0_0_1"/>
<gene>
    <name evidence="1" type="ORF">M413DRAFT_32752</name>
</gene>
<dbReference type="OrthoDB" id="3270336at2759"/>
<dbReference type="Proteomes" id="UP000053424">
    <property type="component" value="Unassembled WGS sequence"/>
</dbReference>
<accession>A0A0C3BSV2</accession>
<proteinExistence type="predicted"/>
<protein>
    <submittedName>
        <fullName evidence="1">Uncharacterized protein</fullName>
    </submittedName>
</protein>
<dbReference type="AlphaFoldDB" id="A0A0C3BSV2"/>
<name>A0A0C3BSV2_HEBCY</name>
<keyword evidence="2" id="KW-1185">Reference proteome</keyword>
<evidence type="ECO:0000313" key="2">
    <source>
        <dbReference type="Proteomes" id="UP000053424"/>
    </source>
</evidence>
<dbReference type="EMBL" id="KN831830">
    <property type="protein sequence ID" value="KIM35129.1"/>
    <property type="molecule type" value="Genomic_DNA"/>
</dbReference>
<organism evidence="1 2">
    <name type="scientific">Hebeloma cylindrosporum</name>
    <dbReference type="NCBI Taxonomy" id="76867"/>
    <lineage>
        <taxon>Eukaryota</taxon>
        <taxon>Fungi</taxon>
        <taxon>Dikarya</taxon>
        <taxon>Basidiomycota</taxon>
        <taxon>Agaricomycotina</taxon>
        <taxon>Agaricomycetes</taxon>
        <taxon>Agaricomycetidae</taxon>
        <taxon>Agaricales</taxon>
        <taxon>Agaricineae</taxon>
        <taxon>Hymenogastraceae</taxon>
        <taxon>Hebeloma</taxon>
    </lineage>
</organism>
<sequence>MDMTIDLMFKNIHKTSFLIAARTLLPLALSFFACTYGCRDNSCNVFGRYFSRNPIETISLVYDHVPHMGASGRTPEHKRDWKAMLRFLGFVNGLDQLDIPEPEKSAMMMHFSSMASTNVADPITEAFATVSGPLLSRMSAALVPSDNLSVFSSPRPSGFSGFIPQFQPSTSVSVDTSLKIPKVFHSVPSFHFPVVHDKQPSPRSTRRECIGKTTTHSRRQTLMWHNAGLSICLDITSGPQRRAALLRGGIVGRIAKEYLSKDGVLDGRSIAVTAHRVGYLAPSAQGERYPILFCDDQMTGDEIVIICGTYSLYTPYAGQVAV</sequence>
<reference evidence="2" key="2">
    <citation type="submission" date="2015-01" db="EMBL/GenBank/DDBJ databases">
        <title>Evolutionary Origins and Diversification of the Mycorrhizal Mutualists.</title>
        <authorList>
            <consortium name="DOE Joint Genome Institute"/>
            <consortium name="Mycorrhizal Genomics Consortium"/>
            <person name="Kohler A."/>
            <person name="Kuo A."/>
            <person name="Nagy L.G."/>
            <person name="Floudas D."/>
            <person name="Copeland A."/>
            <person name="Barry K.W."/>
            <person name="Cichocki N."/>
            <person name="Veneault-Fourrey C."/>
            <person name="LaButti K."/>
            <person name="Lindquist E.A."/>
            <person name="Lipzen A."/>
            <person name="Lundell T."/>
            <person name="Morin E."/>
            <person name="Murat C."/>
            <person name="Riley R."/>
            <person name="Ohm R."/>
            <person name="Sun H."/>
            <person name="Tunlid A."/>
            <person name="Henrissat B."/>
            <person name="Grigoriev I.V."/>
            <person name="Hibbett D.S."/>
            <person name="Martin F."/>
        </authorList>
    </citation>
    <scope>NUCLEOTIDE SEQUENCE [LARGE SCALE GENOMIC DNA]</scope>
    <source>
        <strain evidence="2">h7</strain>
    </source>
</reference>
<reference evidence="1 2" key="1">
    <citation type="submission" date="2014-04" db="EMBL/GenBank/DDBJ databases">
        <authorList>
            <consortium name="DOE Joint Genome Institute"/>
            <person name="Kuo A."/>
            <person name="Gay G."/>
            <person name="Dore J."/>
            <person name="Kohler A."/>
            <person name="Nagy L.G."/>
            <person name="Floudas D."/>
            <person name="Copeland A."/>
            <person name="Barry K.W."/>
            <person name="Cichocki N."/>
            <person name="Veneault-Fourrey C."/>
            <person name="LaButti K."/>
            <person name="Lindquist E.A."/>
            <person name="Lipzen A."/>
            <person name="Lundell T."/>
            <person name="Morin E."/>
            <person name="Murat C."/>
            <person name="Sun H."/>
            <person name="Tunlid A."/>
            <person name="Henrissat B."/>
            <person name="Grigoriev I.V."/>
            <person name="Hibbett D.S."/>
            <person name="Martin F."/>
            <person name="Nordberg H.P."/>
            <person name="Cantor M.N."/>
            <person name="Hua S.X."/>
        </authorList>
    </citation>
    <scope>NUCLEOTIDE SEQUENCE [LARGE SCALE GENOMIC DNA]</scope>
    <source>
        <strain evidence="2">h7</strain>
    </source>
</reference>